<dbReference type="Gene3D" id="3.40.33.10">
    <property type="entry name" value="CAP"/>
    <property type="match status" value="1"/>
</dbReference>
<reference evidence="3 4" key="1">
    <citation type="submission" date="2016-11" db="EMBL/GenBank/DDBJ databases">
        <title>Draft Genome Sequences of Nine Cyanobacterial Strains from Diverse Habitats.</title>
        <authorList>
            <person name="Zhu T."/>
            <person name="Hou S."/>
            <person name="Lu X."/>
            <person name="Hess W.R."/>
        </authorList>
    </citation>
    <scope>NUCLEOTIDE SEQUENCE [LARGE SCALE GENOMIC DNA]</scope>
    <source>
        <strain evidence="3 4">NIES-592</strain>
    </source>
</reference>
<organism evidence="3 4">
    <name type="scientific">Fischerella major NIES-592</name>
    <dbReference type="NCBI Taxonomy" id="210994"/>
    <lineage>
        <taxon>Bacteria</taxon>
        <taxon>Bacillati</taxon>
        <taxon>Cyanobacteriota</taxon>
        <taxon>Cyanophyceae</taxon>
        <taxon>Nostocales</taxon>
        <taxon>Hapalosiphonaceae</taxon>
        <taxon>Fischerella</taxon>
    </lineage>
</organism>
<dbReference type="PANTHER" id="PTHR31157:SF1">
    <property type="entry name" value="SCP DOMAIN-CONTAINING PROTEIN"/>
    <property type="match status" value="1"/>
</dbReference>
<dbReference type="SUPFAM" id="SSF55797">
    <property type="entry name" value="PR-1-like"/>
    <property type="match status" value="1"/>
</dbReference>
<evidence type="ECO:0000313" key="4">
    <source>
        <dbReference type="Proteomes" id="UP000186391"/>
    </source>
</evidence>
<keyword evidence="1" id="KW-0732">Signal</keyword>
<keyword evidence="4" id="KW-1185">Reference proteome</keyword>
<gene>
    <name evidence="3" type="ORF">NIES592_23200</name>
</gene>
<dbReference type="PANTHER" id="PTHR31157">
    <property type="entry name" value="SCP DOMAIN-CONTAINING PROTEIN"/>
    <property type="match status" value="1"/>
</dbReference>
<evidence type="ECO:0000256" key="1">
    <source>
        <dbReference type="SAM" id="SignalP"/>
    </source>
</evidence>
<dbReference type="OrthoDB" id="9783944at2"/>
<dbReference type="RefSeq" id="WP_062246213.1">
    <property type="nucleotide sequence ID" value="NZ_MRCA01000025.1"/>
</dbReference>
<dbReference type="InterPro" id="IPR035940">
    <property type="entry name" value="CAP_sf"/>
</dbReference>
<dbReference type="Proteomes" id="UP000186391">
    <property type="component" value="Unassembled WGS sequence"/>
</dbReference>
<evidence type="ECO:0000313" key="3">
    <source>
        <dbReference type="EMBL" id="OKH10989.1"/>
    </source>
</evidence>
<protein>
    <recommendedName>
        <fullName evidence="2">SCP domain-containing protein</fullName>
    </recommendedName>
</protein>
<feature type="signal peptide" evidence="1">
    <location>
        <begin position="1"/>
        <end position="20"/>
    </location>
</feature>
<dbReference type="CDD" id="cd05379">
    <property type="entry name" value="CAP_bacterial"/>
    <property type="match status" value="1"/>
</dbReference>
<name>A0A1U7GT01_9CYAN</name>
<feature type="domain" description="SCP" evidence="2">
    <location>
        <begin position="68"/>
        <end position="185"/>
    </location>
</feature>
<comment type="caution">
    <text evidence="3">The sequence shown here is derived from an EMBL/GenBank/DDBJ whole genome shotgun (WGS) entry which is preliminary data.</text>
</comment>
<dbReference type="AlphaFoldDB" id="A0A1U7GT01"/>
<dbReference type="InterPro" id="IPR014044">
    <property type="entry name" value="CAP_dom"/>
</dbReference>
<accession>A0A1U7GT01</accession>
<dbReference type="Pfam" id="PF00188">
    <property type="entry name" value="CAP"/>
    <property type="match status" value="1"/>
</dbReference>
<evidence type="ECO:0000259" key="2">
    <source>
        <dbReference type="Pfam" id="PF00188"/>
    </source>
</evidence>
<dbReference type="EMBL" id="MRCA01000025">
    <property type="protein sequence ID" value="OKH10989.1"/>
    <property type="molecule type" value="Genomic_DNA"/>
</dbReference>
<proteinExistence type="predicted"/>
<feature type="chain" id="PRO_5010586665" description="SCP domain-containing protein" evidence="1">
    <location>
        <begin position="21"/>
        <end position="190"/>
    </location>
</feature>
<sequence length="190" mass="21236">MLRRIFLSISILTLSATSVGSTLISYQDQTQAQVARPSGIITRPNVVTKCYIYKLNPNLAQIQQSVYNQVNQYRASQGLAPLKLDACINQQVQAYAQEMANAGKALKHQGIEQRGQALSQLFPHNSYAYYENEYTCFGCDSDPATPAVQWWLNSPDHRNNILSQTELTGIGVAVNDKGEYYLAQMFIHAQ</sequence>